<dbReference type="GO" id="GO:0016491">
    <property type="term" value="F:oxidoreductase activity"/>
    <property type="evidence" value="ECO:0007669"/>
    <property type="project" value="UniProtKB-KW"/>
</dbReference>
<sequence length="569" mass="62238">MAILLTGGTGKTSLGTAKLCQEAKIPYVIATRKGQEGVPSGMTGTKFEWTDSSTFESALNYKFPNGESISAVYLVPPRDPNPGTYMNPFINLAIKHGVKRFVLCTGSSANKDGGSVGTIWQHLSTTGVEYTVLLATWFMENFLGWQHHATIKNEGKIYSACAEGKIPFISAADISAVAFRALTDKNPPTETSYRILGPELLTYDQIAAKMSNGIGREVKHVKISEDEVSKRYQGTGMPMHMADFLARIEVETANGVEERKGNAVEKGGSGGKWQTPHQKAKMAAFRGRGTIEPGDVGIWATCARNQEGRATTELRSLLYQCAERYYGIAPDPEEDDEAEDDLDIEASIRKEAASMGNKECRTKLFSPVRLDIECVLFFKVGPPIDPIDFVHRICTEVASKPSTRWTRYVNRLTPMKVMGKATEKGLEEVARSVLGEHFLLNERDGEGKAVDVQATEDETKPPGFSYAIRPTIRNHETLKRDVVIKSIASFIAGVHKVNLTKPDKVILVEIYQTVCGMSVVGSNWEKLKRYNIAELYESVPSVGTGLEAGVPDVVHKSEVTASIATGSSG</sequence>
<dbReference type="CDD" id="cd11717">
    <property type="entry name" value="THUMP_THUMPD1_like"/>
    <property type="match status" value="1"/>
</dbReference>
<keyword evidence="4" id="KW-0560">Oxidoreductase</keyword>
<dbReference type="InterPro" id="IPR036291">
    <property type="entry name" value="NAD(P)-bd_dom_sf"/>
</dbReference>
<evidence type="ECO:0000256" key="2">
    <source>
        <dbReference type="ARBA" id="ARBA00005372"/>
    </source>
</evidence>
<evidence type="ECO:0000259" key="6">
    <source>
        <dbReference type="PROSITE" id="PS51165"/>
    </source>
</evidence>
<dbReference type="NCBIfam" id="TIGR03649">
    <property type="entry name" value="ergot_EASG"/>
    <property type="match status" value="1"/>
</dbReference>
<evidence type="ECO:0000256" key="3">
    <source>
        <dbReference type="ARBA" id="ARBA00022589"/>
    </source>
</evidence>
<dbReference type="GO" id="GO:0006400">
    <property type="term" value="P:tRNA modification"/>
    <property type="evidence" value="ECO:0007669"/>
    <property type="project" value="InterPro"/>
</dbReference>
<protein>
    <recommendedName>
        <fullName evidence="6">THUMP domain-containing protein</fullName>
    </recommendedName>
</protein>
<comment type="pathway">
    <text evidence="1">Alkaloid biosynthesis; ergot alkaloid biosynthesis.</text>
</comment>
<dbReference type="Pfam" id="PF05368">
    <property type="entry name" value="NmrA"/>
    <property type="match status" value="1"/>
</dbReference>
<gene>
    <name evidence="7" type="ORF">G7Y89_g155</name>
</gene>
<evidence type="ECO:0000313" key="7">
    <source>
        <dbReference type="EMBL" id="KAF4637941.1"/>
    </source>
</evidence>
<keyword evidence="8" id="KW-1185">Reference proteome</keyword>
<name>A0A8H4RZB3_9HELO</name>
<dbReference type="UniPathway" id="UPA00327"/>
<comment type="similarity">
    <text evidence="2">Belongs to the fgaFS/easG family.</text>
</comment>
<dbReference type="GO" id="GO:0003723">
    <property type="term" value="F:RNA binding"/>
    <property type="evidence" value="ECO:0007669"/>
    <property type="project" value="UniProtKB-UniRule"/>
</dbReference>
<dbReference type="Gene3D" id="3.90.25.10">
    <property type="entry name" value="UDP-galactose 4-epimerase, domain 1"/>
    <property type="match status" value="1"/>
</dbReference>
<dbReference type="Gene3D" id="3.40.50.720">
    <property type="entry name" value="NAD(P)-binding Rossmann-like Domain"/>
    <property type="match status" value="1"/>
</dbReference>
<dbReference type="Proteomes" id="UP000566819">
    <property type="component" value="Unassembled WGS sequence"/>
</dbReference>
<keyword evidence="5" id="KW-0694">RNA-binding</keyword>
<dbReference type="InterPro" id="IPR008030">
    <property type="entry name" value="NmrA-like"/>
</dbReference>
<comment type="caution">
    <text evidence="7">The sequence shown here is derived from an EMBL/GenBank/DDBJ whole genome shotgun (WGS) entry which is preliminary data.</text>
</comment>
<reference evidence="7 8" key="1">
    <citation type="submission" date="2020-03" db="EMBL/GenBank/DDBJ databases">
        <title>Draft Genome Sequence of Cudoniella acicularis.</title>
        <authorList>
            <person name="Buettner E."/>
            <person name="Kellner H."/>
        </authorList>
    </citation>
    <scope>NUCLEOTIDE SEQUENCE [LARGE SCALE GENOMIC DNA]</scope>
    <source>
        <strain evidence="7 8">DSM 108380</strain>
    </source>
</reference>
<evidence type="ECO:0000313" key="8">
    <source>
        <dbReference type="Proteomes" id="UP000566819"/>
    </source>
</evidence>
<dbReference type="InterPro" id="IPR004114">
    <property type="entry name" value="THUMP_dom"/>
</dbReference>
<dbReference type="SUPFAM" id="SSF143437">
    <property type="entry name" value="THUMP domain-like"/>
    <property type="match status" value="1"/>
</dbReference>
<dbReference type="PANTHER" id="PTHR43162:SF1">
    <property type="entry name" value="PRESTALK A DIFFERENTIATION PROTEIN A"/>
    <property type="match status" value="1"/>
</dbReference>
<evidence type="ECO:0000256" key="1">
    <source>
        <dbReference type="ARBA" id="ARBA00005107"/>
    </source>
</evidence>
<accession>A0A8H4RZB3</accession>
<dbReference type="PANTHER" id="PTHR43162">
    <property type="match status" value="1"/>
</dbReference>
<dbReference type="GO" id="GO:0035835">
    <property type="term" value="P:indole alkaloid biosynthetic process"/>
    <property type="evidence" value="ECO:0007669"/>
    <property type="project" value="UniProtKB-UniPathway"/>
</dbReference>
<organism evidence="7 8">
    <name type="scientific">Cudoniella acicularis</name>
    <dbReference type="NCBI Taxonomy" id="354080"/>
    <lineage>
        <taxon>Eukaryota</taxon>
        <taxon>Fungi</taxon>
        <taxon>Dikarya</taxon>
        <taxon>Ascomycota</taxon>
        <taxon>Pezizomycotina</taxon>
        <taxon>Leotiomycetes</taxon>
        <taxon>Helotiales</taxon>
        <taxon>Tricladiaceae</taxon>
        <taxon>Cudoniella</taxon>
    </lineage>
</organism>
<evidence type="ECO:0000256" key="4">
    <source>
        <dbReference type="ARBA" id="ARBA00023002"/>
    </source>
</evidence>
<dbReference type="Gene3D" id="3.30.2300.10">
    <property type="entry name" value="THUMP superfamily"/>
    <property type="match status" value="1"/>
</dbReference>
<dbReference type="AlphaFoldDB" id="A0A8H4RZB3"/>
<dbReference type="PROSITE" id="PS51165">
    <property type="entry name" value="THUMP"/>
    <property type="match status" value="1"/>
</dbReference>
<dbReference type="Pfam" id="PF02926">
    <property type="entry name" value="THUMP"/>
    <property type="match status" value="1"/>
</dbReference>
<keyword evidence="3" id="KW-0017">Alkaloid metabolism</keyword>
<dbReference type="OrthoDB" id="419598at2759"/>
<dbReference type="EMBL" id="JAAMPI010000005">
    <property type="protein sequence ID" value="KAF4637941.1"/>
    <property type="molecule type" value="Genomic_DNA"/>
</dbReference>
<dbReference type="InterPro" id="IPR019901">
    <property type="entry name" value="Ergot_alkaloid_biosynthesis"/>
</dbReference>
<feature type="domain" description="THUMP" evidence="6">
    <location>
        <begin position="424"/>
        <end position="521"/>
    </location>
</feature>
<proteinExistence type="inferred from homology"/>
<dbReference type="InterPro" id="IPR051604">
    <property type="entry name" value="Ergot_Alk_Oxidoreductase"/>
</dbReference>
<dbReference type="InterPro" id="IPR040183">
    <property type="entry name" value="THUMPD1-like"/>
</dbReference>
<dbReference type="SUPFAM" id="SSF51735">
    <property type="entry name" value="NAD(P)-binding Rossmann-fold domains"/>
    <property type="match status" value="1"/>
</dbReference>
<evidence type="ECO:0000256" key="5">
    <source>
        <dbReference type="PROSITE-ProRule" id="PRU00529"/>
    </source>
</evidence>